<keyword evidence="3" id="KW-1185">Reference proteome</keyword>
<keyword evidence="1" id="KW-0472">Membrane</keyword>
<evidence type="ECO:0000256" key="1">
    <source>
        <dbReference type="SAM" id="Phobius"/>
    </source>
</evidence>
<gene>
    <name evidence="2" type="ORF">BTUL_0022g00770</name>
</gene>
<reference evidence="2 3" key="1">
    <citation type="submission" date="2017-12" db="EMBL/GenBank/DDBJ databases">
        <title>Comparative genomics of Botrytis spp.</title>
        <authorList>
            <person name="Valero-Jimenez C.A."/>
            <person name="Tapia P."/>
            <person name="Veloso J."/>
            <person name="Silva-Moreno E."/>
            <person name="Staats M."/>
            <person name="Valdes J.H."/>
            <person name="Van Kan J.A.L."/>
        </authorList>
    </citation>
    <scope>NUCLEOTIDE SEQUENCE [LARGE SCALE GENOMIC DNA]</scope>
    <source>
        <strain evidence="2 3">Bt9001</strain>
    </source>
</reference>
<feature type="transmembrane region" description="Helical" evidence="1">
    <location>
        <begin position="81"/>
        <end position="98"/>
    </location>
</feature>
<dbReference type="Proteomes" id="UP000297777">
    <property type="component" value="Unassembled WGS sequence"/>
</dbReference>
<evidence type="ECO:0000313" key="3">
    <source>
        <dbReference type="Proteomes" id="UP000297777"/>
    </source>
</evidence>
<organism evidence="2 3">
    <name type="scientific">Botrytis tulipae</name>
    <dbReference type="NCBI Taxonomy" id="87230"/>
    <lineage>
        <taxon>Eukaryota</taxon>
        <taxon>Fungi</taxon>
        <taxon>Dikarya</taxon>
        <taxon>Ascomycota</taxon>
        <taxon>Pezizomycotina</taxon>
        <taxon>Leotiomycetes</taxon>
        <taxon>Helotiales</taxon>
        <taxon>Sclerotiniaceae</taxon>
        <taxon>Botrytis</taxon>
    </lineage>
</organism>
<comment type="caution">
    <text evidence="2">The sequence shown here is derived from an EMBL/GenBank/DDBJ whole genome shotgun (WGS) entry which is preliminary data.</text>
</comment>
<feature type="transmembrane region" description="Helical" evidence="1">
    <location>
        <begin position="104"/>
        <end position="122"/>
    </location>
</feature>
<dbReference type="AlphaFoldDB" id="A0A4Z1EXI9"/>
<evidence type="ECO:0000313" key="2">
    <source>
        <dbReference type="EMBL" id="TGO16975.1"/>
    </source>
</evidence>
<proteinExistence type="predicted"/>
<protein>
    <submittedName>
        <fullName evidence="2">Uncharacterized protein</fullName>
    </submittedName>
</protein>
<keyword evidence="1" id="KW-1133">Transmembrane helix</keyword>
<dbReference type="EMBL" id="PQXH01000022">
    <property type="protein sequence ID" value="TGO16975.1"/>
    <property type="molecule type" value="Genomic_DNA"/>
</dbReference>
<keyword evidence="1" id="KW-0812">Transmembrane</keyword>
<accession>A0A4Z1EXI9</accession>
<feature type="transmembrane region" description="Helical" evidence="1">
    <location>
        <begin position="56"/>
        <end position="74"/>
    </location>
</feature>
<dbReference type="OrthoDB" id="3525602at2759"/>
<name>A0A4Z1EXI9_9HELO</name>
<sequence>MKFSDFLIATGSLIVSTRCILSQYQECFDISSLSLLIKNNTILEILSSSLGPASELATAIFVCISIGSIAWIYDIGKLEKLHAPMVILAFGSSVFFWIEVAAPVEIYLFVMFPWILLVGLLISRIHDAAGRVEDLSASEEKRGSDFMLGYTEDLRFCGKLSM</sequence>